<dbReference type="SUPFAM" id="SSF110997">
    <property type="entry name" value="Sporulation related repeat"/>
    <property type="match status" value="1"/>
</dbReference>
<dbReference type="EMBL" id="JAFREP010000023">
    <property type="protein sequence ID" value="MBO1321314.1"/>
    <property type="molecule type" value="Genomic_DNA"/>
</dbReference>
<feature type="domain" description="SPOR" evidence="3">
    <location>
        <begin position="146"/>
        <end position="221"/>
    </location>
</feature>
<evidence type="ECO:0000256" key="2">
    <source>
        <dbReference type="SAM" id="Phobius"/>
    </source>
</evidence>
<keyword evidence="2" id="KW-1133">Transmembrane helix</keyword>
<dbReference type="RefSeq" id="WP_207861288.1">
    <property type="nucleotide sequence ID" value="NZ_JAFREP010000023.1"/>
</dbReference>
<dbReference type="InterPro" id="IPR007730">
    <property type="entry name" value="SPOR-like_dom"/>
</dbReference>
<evidence type="ECO:0000313" key="4">
    <source>
        <dbReference type="EMBL" id="MBO1321314.1"/>
    </source>
</evidence>
<dbReference type="PROSITE" id="PS51724">
    <property type="entry name" value="SPOR"/>
    <property type="match status" value="1"/>
</dbReference>
<evidence type="ECO:0000259" key="3">
    <source>
        <dbReference type="PROSITE" id="PS51724"/>
    </source>
</evidence>
<comment type="caution">
    <text evidence="4">The sequence shown here is derived from an EMBL/GenBank/DDBJ whole genome shotgun (WGS) entry which is preliminary data.</text>
</comment>
<dbReference type="Proteomes" id="UP000664417">
    <property type="component" value="Unassembled WGS sequence"/>
</dbReference>
<keyword evidence="2" id="KW-0472">Membrane</keyword>
<feature type="transmembrane region" description="Helical" evidence="2">
    <location>
        <begin position="15"/>
        <end position="36"/>
    </location>
</feature>
<dbReference type="AlphaFoldDB" id="A0A8J7U5X9"/>
<organism evidence="4 5">
    <name type="scientific">Acanthopleuribacter pedis</name>
    <dbReference type="NCBI Taxonomy" id="442870"/>
    <lineage>
        <taxon>Bacteria</taxon>
        <taxon>Pseudomonadati</taxon>
        <taxon>Acidobacteriota</taxon>
        <taxon>Holophagae</taxon>
        <taxon>Acanthopleuribacterales</taxon>
        <taxon>Acanthopleuribacteraceae</taxon>
        <taxon>Acanthopleuribacter</taxon>
    </lineage>
</organism>
<keyword evidence="5" id="KW-1185">Reference proteome</keyword>
<dbReference type="GO" id="GO:0042834">
    <property type="term" value="F:peptidoglycan binding"/>
    <property type="evidence" value="ECO:0007669"/>
    <property type="project" value="InterPro"/>
</dbReference>
<dbReference type="Gene3D" id="3.30.70.1070">
    <property type="entry name" value="Sporulation related repeat"/>
    <property type="match status" value="1"/>
</dbReference>
<reference evidence="4" key="1">
    <citation type="submission" date="2021-03" db="EMBL/GenBank/DDBJ databases">
        <authorList>
            <person name="Wang G."/>
        </authorList>
    </citation>
    <scope>NUCLEOTIDE SEQUENCE</scope>
    <source>
        <strain evidence="4">KCTC 12899</strain>
    </source>
</reference>
<gene>
    <name evidence="4" type="ORF">J3U88_22730</name>
</gene>
<evidence type="ECO:0000256" key="1">
    <source>
        <dbReference type="SAM" id="MobiDB-lite"/>
    </source>
</evidence>
<proteinExistence type="predicted"/>
<protein>
    <submittedName>
        <fullName evidence="4">SPOR domain-containing protein</fullName>
    </submittedName>
</protein>
<dbReference type="InterPro" id="IPR036680">
    <property type="entry name" value="SPOR-like_sf"/>
</dbReference>
<feature type="region of interest" description="Disordered" evidence="1">
    <location>
        <begin position="100"/>
        <end position="137"/>
    </location>
</feature>
<accession>A0A8J7U5X9</accession>
<name>A0A8J7U5X9_9BACT</name>
<sequence>MNRDRDGIFLPRRMVFLLIAGFVCINVFFLLMGILIGKDDLKWNEKLENPDLASNQPLIDPNLNRSPLEEELSVFEDEVASDPDDYVNQEPDYLNDTNMDRLTERVETPPPVTTAAAERSEPEPTRPVVKPRPKPPANKVVAKQAAELRGGFWIQILAGSEKNKVEDFRKKVSARGYGTALISESGMYKIQVGPYRNRPEADQAAAKLKRVFGVSTWIRER</sequence>
<keyword evidence="2" id="KW-0812">Transmembrane</keyword>
<evidence type="ECO:0000313" key="5">
    <source>
        <dbReference type="Proteomes" id="UP000664417"/>
    </source>
</evidence>
<dbReference type="Pfam" id="PF05036">
    <property type="entry name" value="SPOR"/>
    <property type="match status" value="1"/>
</dbReference>